<dbReference type="EMBL" id="CP055153">
    <property type="protein sequence ID" value="QMU30532.1"/>
    <property type="molecule type" value="Genomic_DNA"/>
</dbReference>
<proteinExistence type="predicted"/>
<dbReference type="RefSeq" id="WP_182412979.1">
    <property type="nucleotide sequence ID" value="NZ_CP055153.1"/>
</dbReference>
<accession>A0A7L7LCF7</accession>
<evidence type="ECO:0000313" key="2">
    <source>
        <dbReference type="Proteomes" id="UP000514509"/>
    </source>
</evidence>
<keyword evidence="2" id="KW-1185">Reference proteome</keyword>
<dbReference type="KEGG" id="add:HUW48_22015"/>
<reference evidence="1 2" key="2">
    <citation type="submission" date="2020-08" db="EMBL/GenBank/DDBJ databases">
        <title>Adhaeribacter dokdonensis sp. nov., isolated from the rhizosphere of Elymus tsukushiensis, a plant native to the Dokdo Islands, Republic of Korea.</title>
        <authorList>
            <person name="Ghim S.Y."/>
        </authorList>
    </citation>
    <scope>NUCLEOTIDE SEQUENCE [LARGE SCALE GENOMIC DNA]</scope>
    <source>
        <strain evidence="1 2">KUDC8001</strain>
    </source>
</reference>
<dbReference type="AlphaFoldDB" id="A0A7L7LCF7"/>
<sequence length="135" mass="15327">MKVNTDKESPSKAVSFILSYLKIIEKEYGSFCDNYLLFRWVTIEAFKDVLPVALKLLPEDKRQSKNLLNMGLITGNNAILQHLTFSSSDIEAIRQEVIPPLLDTQEDLTQFVKTAAVKGNYFQVEYLAAQVDPKI</sequence>
<organism evidence="1 2">
    <name type="scientific">Adhaeribacter radiodurans</name>
    <dbReference type="NCBI Taxonomy" id="2745197"/>
    <lineage>
        <taxon>Bacteria</taxon>
        <taxon>Pseudomonadati</taxon>
        <taxon>Bacteroidota</taxon>
        <taxon>Cytophagia</taxon>
        <taxon>Cytophagales</taxon>
        <taxon>Hymenobacteraceae</taxon>
        <taxon>Adhaeribacter</taxon>
    </lineage>
</organism>
<protein>
    <submittedName>
        <fullName evidence="1">Uncharacterized protein</fullName>
    </submittedName>
</protein>
<gene>
    <name evidence="1" type="ORF">HUW48_22015</name>
</gene>
<name>A0A7L7LCF7_9BACT</name>
<dbReference type="Proteomes" id="UP000514509">
    <property type="component" value="Chromosome"/>
</dbReference>
<evidence type="ECO:0000313" key="1">
    <source>
        <dbReference type="EMBL" id="QMU30532.1"/>
    </source>
</evidence>
<reference evidence="1 2" key="1">
    <citation type="submission" date="2020-06" db="EMBL/GenBank/DDBJ databases">
        <authorList>
            <person name="Hwang Y.J."/>
        </authorList>
    </citation>
    <scope>NUCLEOTIDE SEQUENCE [LARGE SCALE GENOMIC DNA]</scope>
    <source>
        <strain evidence="1 2">KUDC8001</strain>
    </source>
</reference>